<dbReference type="PROSITE" id="PS50086">
    <property type="entry name" value="TBC_RABGAP"/>
    <property type="match status" value="1"/>
</dbReference>
<feature type="compositionally biased region" description="Acidic residues" evidence="1">
    <location>
        <begin position="18"/>
        <end position="32"/>
    </location>
</feature>
<feature type="compositionally biased region" description="Low complexity" evidence="1">
    <location>
        <begin position="254"/>
        <end position="277"/>
    </location>
</feature>
<dbReference type="GO" id="GO:0005096">
    <property type="term" value="F:GTPase activator activity"/>
    <property type="evidence" value="ECO:0007669"/>
    <property type="project" value="TreeGrafter"/>
</dbReference>
<dbReference type="InterPro" id="IPR000195">
    <property type="entry name" value="Rab-GAP-TBC_dom"/>
</dbReference>
<dbReference type="Gene3D" id="1.10.472.80">
    <property type="entry name" value="Ypt/Rab-GAP domain of gyp1p, domain 3"/>
    <property type="match status" value="1"/>
</dbReference>
<dbReference type="Proteomes" id="UP000008837">
    <property type="component" value="Unassembled WGS sequence"/>
</dbReference>
<feature type="domain" description="Rab-GAP TBC" evidence="2">
    <location>
        <begin position="331"/>
        <end position="555"/>
    </location>
</feature>
<dbReference type="GeneID" id="5854028"/>
<dbReference type="SMART" id="SM00164">
    <property type="entry name" value="TBC"/>
    <property type="match status" value="1"/>
</dbReference>
<dbReference type="STRING" id="425265.A8Q8G4"/>
<dbReference type="GO" id="GO:0005794">
    <property type="term" value="C:Golgi apparatus"/>
    <property type="evidence" value="ECO:0007669"/>
    <property type="project" value="TreeGrafter"/>
</dbReference>
<dbReference type="FunFam" id="1.10.472.80:FF:000001">
    <property type="entry name" value="TBC1 domain family member 22B"/>
    <property type="match status" value="1"/>
</dbReference>
<dbReference type="InterPro" id="IPR035969">
    <property type="entry name" value="Rab-GAP_TBC_sf"/>
</dbReference>
<dbReference type="Gene3D" id="1.10.10.750">
    <property type="entry name" value="Ypt/Rab-GAP domain of gyp1p, domain 1"/>
    <property type="match status" value="1"/>
</dbReference>
<feature type="region of interest" description="Disordered" evidence="1">
    <location>
        <begin position="74"/>
        <end position="104"/>
    </location>
</feature>
<feature type="compositionally biased region" description="Basic and acidic residues" evidence="1">
    <location>
        <begin position="294"/>
        <end position="307"/>
    </location>
</feature>
<dbReference type="VEuPathDB" id="FungiDB:MGL_3266"/>
<dbReference type="FunFam" id="1.10.8.270:FF:000037">
    <property type="entry name" value="TBC1 domain family member 22A"/>
    <property type="match status" value="1"/>
</dbReference>
<organism evidence="3 4">
    <name type="scientific">Malassezia globosa (strain ATCC MYA-4612 / CBS 7966)</name>
    <name type="common">Dandruff-associated fungus</name>
    <dbReference type="NCBI Taxonomy" id="425265"/>
    <lineage>
        <taxon>Eukaryota</taxon>
        <taxon>Fungi</taxon>
        <taxon>Dikarya</taxon>
        <taxon>Basidiomycota</taxon>
        <taxon>Ustilaginomycotina</taxon>
        <taxon>Malasseziomycetes</taxon>
        <taxon>Malasseziales</taxon>
        <taxon>Malasseziaceae</taxon>
        <taxon>Malassezia</taxon>
    </lineage>
</organism>
<dbReference type="OMA" id="AWHQIRI"/>
<dbReference type="RefSeq" id="XP_001729722.1">
    <property type="nucleotide sequence ID" value="XM_001729670.1"/>
</dbReference>
<evidence type="ECO:0000259" key="2">
    <source>
        <dbReference type="PROSITE" id="PS50086"/>
    </source>
</evidence>
<keyword evidence="4" id="KW-1185">Reference proteome</keyword>
<dbReference type="AlphaFoldDB" id="A8Q8G4"/>
<accession>A8Q8G4</accession>
<reference evidence="3 4" key="1">
    <citation type="journal article" date="2007" name="Proc. Natl. Acad. Sci. U.S.A.">
        <title>Dandruff-associated Malassezia genomes reveal convergent and divergent virulence traits shared with plant and human fungal pathogens.</title>
        <authorList>
            <person name="Xu J."/>
            <person name="Saunders C.W."/>
            <person name="Hu P."/>
            <person name="Grant R.A."/>
            <person name="Boekhout T."/>
            <person name="Kuramae E.E."/>
            <person name="Kronstad J.W."/>
            <person name="Deangelis Y.M."/>
            <person name="Reeder N.L."/>
            <person name="Johnstone K.R."/>
            <person name="Leland M."/>
            <person name="Fieno A.M."/>
            <person name="Begley W.M."/>
            <person name="Sun Y."/>
            <person name="Lacey M.P."/>
            <person name="Chaudhary T."/>
            <person name="Keough T."/>
            <person name="Chu L."/>
            <person name="Sears R."/>
            <person name="Yuan B."/>
            <person name="Dawson T.L.Jr."/>
        </authorList>
    </citation>
    <scope>NUCLEOTIDE SEQUENCE [LARGE SCALE GENOMIC DNA]</scope>
    <source>
        <strain evidence="4">ATCC MYA-4612 / CBS 7966</strain>
    </source>
</reference>
<dbReference type="PANTHER" id="PTHR22957">
    <property type="entry name" value="TBC1 DOMAIN FAMILY MEMBER GTPASE-ACTIVATING PROTEIN"/>
    <property type="match status" value="1"/>
</dbReference>
<dbReference type="SUPFAM" id="SSF47923">
    <property type="entry name" value="Ypt/Rab-GAP domain of gyp1p"/>
    <property type="match status" value="2"/>
</dbReference>
<dbReference type="PANTHER" id="PTHR22957:SF26">
    <property type="entry name" value="LD44506P"/>
    <property type="match status" value="1"/>
</dbReference>
<evidence type="ECO:0000256" key="1">
    <source>
        <dbReference type="SAM" id="MobiDB-lite"/>
    </source>
</evidence>
<dbReference type="EMBL" id="AAYY01000011">
    <property type="protein sequence ID" value="EDP42508.1"/>
    <property type="molecule type" value="Genomic_DNA"/>
</dbReference>
<comment type="caution">
    <text evidence="3">The sequence shown here is derived from an EMBL/GenBank/DDBJ whole genome shotgun (WGS) entry which is preliminary data.</text>
</comment>
<gene>
    <name evidence="3" type="ORF">MGL_3266</name>
</gene>
<evidence type="ECO:0000313" key="3">
    <source>
        <dbReference type="EMBL" id="EDP42508.1"/>
    </source>
</evidence>
<sequence length="625" mass="69205">MPRGVRVTPSRPGRREGWDDDEAWASNSDDDEFVTRVATEPVSLPAERHQHYMAPAPTSHGAWTLMTSDMYDAHPADARSGTPSVPYGAAESTLERSPHASTSATLSARLAAPRVGAAASASQRIVSPSATTDDADGHVVHWAERSIAMTTSPHLDTRKNGYLEAVVEDPLNLLPKSKMLTYTMSIPAPSQPATPKQEEPLAPASQPTEDVAQSFLIAWVGAAAFDPIATMNDGVFTTPMSPETLPYVSTAPKSNTTSSARNTASNTPLSSSSTPASGAPPPASRAASADAESGLERRTSTRTIRNRERLEQCLQNDNIDLAALRSLAWKGVPSDLRPIVWPLLLGYLPATSSIRTATLARKRAEYMSGVDRAFAHGTESLDRAAWHQIRIDVPRTNPGLRLWQQAETQRALERILYVWAIRHPASGYVQGINDLVTPFFEVFLSAYIDSDPETFEFASLPLYVRQALEADTFWCMSKLLDGIQDNYIFAQPGILRQLSIMADVVKRIDAPLHEHLAEQGVEYMQFSFRWMNCLLMREMSVKSIIRIWDTYLAEGADSFSEFHPFVCAVFLHRWRKELLRMDFQAIIMFLQSLPTQHWSDHDAEMLLSEAFMYKSLFGNSAHIGS</sequence>
<protein>
    <recommendedName>
        <fullName evidence="2">Rab-GAP TBC domain-containing protein</fullName>
    </recommendedName>
</protein>
<dbReference type="KEGG" id="mgl:MGL_3266"/>
<dbReference type="Gene3D" id="1.10.8.270">
    <property type="entry name" value="putative rabgap domain of human tbc1 domain family member 14 like domains"/>
    <property type="match status" value="1"/>
</dbReference>
<dbReference type="FunCoup" id="A8Q8G4">
    <property type="interactions" value="530"/>
</dbReference>
<feature type="region of interest" description="Disordered" evidence="1">
    <location>
        <begin position="185"/>
        <end position="208"/>
    </location>
</feature>
<feature type="region of interest" description="Disordered" evidence="1">
    <location>
        <begin position="1"/>
        <end position="33"/>
    </location>
</feature>
<dbReference type="OrthoDB" id="26371at2759"/>
<name>A8Q8G4_MALGO</name>
<feature type="region of interest" description="Disordered" evidence="1">
    <location>
        <begin position="247"/>
        <end position="307"/>
    </location>
</feature>
<dbReference type="InParanoid" id="A8Q8G4"/>
<evidence type="ECO:0000313" key="4">
    <source>
        <dbReference type="Proteomes" id="UP000008837"/>
    </source>
</evidence>
<proteinExistence type="predicted"/>
<dbReference type="Pfam" id="PF00566">
    <property type="entry name" value="RabGAP-TBC"/>
    <property type="match status" value="1"/>
</dbReference>